<evidence type="ECO:0000313" key="1">
    <source>
        <dbReference type="EMBL" id="CAA9483348.1"/>
    </source>
</evidence>
<protein>
    <submittedName>
        <fullName evidence="1">Uncharacterized protein</fullName>
    </submittedName>
</protein>
<sequence>MDVAAIEATLARLGEGLAEARAAVALLEEGDPTALQELDGVVDAMATELAALKTQTTGVEL</sequence>
<name>A0A6J4S2F8_9ACTN</name>
<accession>A0A6J4S2F8</accession>
<dbReference type="AlphaFoldDB" id="A0A6J4S2F8"/>
<dbReference type="EMBL" id="CADCVO010000204">
    <property type="protein sequence ID" value="CAA9483348.1"/>
    <property type="molecule type" value="Genomic_DNA"/>
</dbReference>
<gene>
    <name evidence="1" type="ORF">AVDCRST_MAG13-1302</name>
</gene>
<proteinExistence type="predicted"/>
<reference evidence="1" key="1">
    <citation type="submission" date="2020-02" db="EMBL/GenBank/DDBJ databases">
        <authorList>
            <person name="Meier V. D."/>
        </authorList>
    </citation>
    <scope>NUCLEOTIDE SEQUENCE</scope>
    <source>
        <strain evidence="1">AVDCRST_MAG13</strain>
    </source>
</reference>
<organism evidence="1">
    <name type="scientific">uncultured Solirubrobacteraceae bacterium</name>
    <dbReference type="NCBI Taxonomy" id="1162706"/>
    <lineage>
        <taxon>Bacteria</taxon>
        <taxon>Bacillati</taxon>
        <taxon>Actinomycetota</taxon>
        <taxon>Thermoleophilia</taxon>
        <taxon>Solirubrobacterales</taxon>
        <taxon>Solirubrobacteraceae</taxon>
        <taxon>environmental samples</taxon>
    </lineage>
</organism>